<dbReference type="Pfam" id="PF01261">
    <property type="entry name" value="AP_endonuc_2"/>
    <property type="match status" value="1"/>
</dbReference>
<evidence type="ECO:0000259" key="2">
    <source>
        <dbReference type="Pfam" id="PF01261"/>
    </source>
</evidence>
<comment type="caution">
    <text evidence="3">The sequence shown here is derived from an EMBL/GenBank/DDBJ whole genome shotgun (WGS) entry which is preliminary data.</text>
</comment>
<dbReference type="InterPro" id="IPR036237">
    <property type="entry name" value="Xyl_isomerase-like_sf"/>
</dbReference>
<feature type="domain" description="Xylose isomerase-like TIM barrel" evidence="2">
    <location>
        <begin position="21"/>
        <end position="265"/>
    </location>
</feature>
<dbReference type="PANTHER" id="PTHR43489:SF1">
    <property type="entry name" value="L-RIBULOSE-5-PHOSPHATE 3-EPIMERASE SGBU-RELATED"/>
    <property type="match status" value="1"/>
</dbReference>
<name>A0A109RCB6_9LACT</name>
<dbReference type="EMBL" id="PKGZ01000005">
    <property type="protein sequence ID" value="PKY91034.1"/>
    <property type="molecule type" value="Genomic_DNA"/>
</dbReference>
<dbReference type="SUPFAM" id="SSF51658">
    <property type="entry name" value="Xylose isomerase-like"/>
    <property type="match status" value="1"/>
</dbReference>
<dbReference type="AlphaFoldDB" id="A0A109RCB6"/>
<accession>A0A109RCB6</accession>
<dbReference type="Proteomes" id="UP000234775">
    <property type="component" value="Unassembled WGS sequence"/>
</dbReference>
<evidence type="ECO:0000256" key="1">
    <source>
        <dbReference type="ARBA" id="ARBA00023235"/>
    </source>
</evidence>
<dbReference type="GO" id="GO:0034015">
    <property type="term" value="F:L-ribulose-5-phosphate 3-epimerase activity"/>
    <property type="evidence" value="ECO:0007669"/>
    <property type="project" value="TreeGrafter"/>
</dbReference>
<evidence type="ECO:0000313" key="4">
    <source>
        <dbReference type="Proteomes" id="UP000234775"/>
    </source>
</evidence>
<sequence length="268" mass="30944">MFKFGIYEKALPKNNFQEQLKRARQIGYDFWEMSVDPSKIDRLFWDKESIYKMKAMCDYAELPIYNMVLSAHRDTPLGSIDEGDYSQARNYLMKATDLAVKLGIRTIQIAGYYNSNKNKVDGSRERYVRNLKQCVDYAQRNGVMLGIENVDYDIVDGITISQIISEVNSPYLKAYPDVGNFAANGLDEVNELEVLKNNIVGIHFKDTKINTFRRIDFNCGIVNFDKILSYLLSIKYEGYIGIEMWEDDKADSLSKVSNAIKFIKNKFN</sequence>
<evidence type="ECO:0000313" key="3">
    <source>
        <dbReference type="EMBL" id="PKY91034.1"/>
    </source>
</evidence>
<keyword evidence="1" id="KW-0413">Isomerase</keyword>
<dbReference type="Gene3D" id="3.20.20.150">
    <property type="entry name" value="Divalent-metal-dependent TIM barrel enzymes"/>
    <property type="match status" value="1"/>
</dbReference>
<dbReference type="PANTHER" id="PTHR43489">
    <property type="entry name" value="ISOMERASE"/>
    <property type="match status" value="1"/>
</dbReference>
<reference evidence="3 4" key="1">
    <citation type="submission" date="2017-12" db="EMBL/GenBank/DDBJ databases">
        <title>Phylogenetic diversity of female urinary microbiome.</title>
        <authorList>
            <person name="Thomas-White K."/>
            <person name="Wolfe A.J."/>
        </authorList>
    </citation>
    <scope>NUCLEOTIDE SEQUENCE [LARGE SCALE GENOMIC DNA]</scope>
    <source>
        <strain evidence="3 4">UMB0844</strain>
    </source>
</reference>
<dbReference type="GO" id="GO:0019852">
    <property type="term" value="P:L-ascorbic acid metabolic process"/>
    <property type="evidence" value="ECO:0007669"/>
    <property type="project" value="TreeGrafter"/>
</dbReference>
<dbReference type="InterPro" id="IPR050417">
    <property type="entry name" value="Sugar_Epim/Isomerase"/>
</dbReference>
<dbReference type="KEGG" id="acg:AWM71_03815"/>
<dbReference type="NCBIfam" id="NF009689">
    <property type="entry name" value="PRK13210.1"/>
    <property type="match status" value="1"/>
</dbReference>
<gene>
    <name evidence="3" type="ORF">CYJ27_06135</name>
</gene>
<dbReference type="RefSeq" id="WP_060776729.1">
    <property type="nucleotide sequence ID" value="NZ_CP014159.1"/>
</dbReference>
<proteinExistence type="predicted"/>
<organism evidence="3 4">
    <name type="scientific">Aerococcus christensenii</name>
    <dbReference type="NCBI Taxonomy" id="87541"/>
    <lineage>
        <taxon>Bacteria</taxon>
        <taxon>Bacillati</taxon>
        <taxon>Bacillota</taxon>
        <taxon>Bacilli</taxon>
        <taxon>Lactobacillales</taxon>
        <taxon>Aerococcaceae</taxon>
        <taxon>Aerococcus</taxon>
    </lineage>
</organism>
<keyword evidence="4" id="KW-1185">Reference proteome</keyword>
<protein>
    <submittedName>
        <fullName evidence="3">L-ribulose-5-phosphate 3-epimerase</fullName>
    </submittedName>
</protein>
<dbReference type="InterPro" id="IPR013022">
    <property type="entry name" value="Xyl_isomerase-like_TIM-brl"/>
</dbReference>